<gene>
    <name evidence="2" type="ORF">PUN28_015554</name>
</gene>
<keyword evidence="1" id="KW-0812">Transmembrane</keyword>
<keyword evidence="3" id="KW-1185">Reference proteome</keyword>
<accession>A0AAW2EVB1</accession>
<keyword evidence="1" id="KW-0472">Membrane</keyword>
<comment type="caution">
    <text evidence="2">The sequence shown here is derived from an EMBL/GenBank/DDBJ whole genome shotgun (WGS) entry which is preliminary data.</text>
</comment>
<sequence>MHARHMNTERGTDASRQLGAANALPCGVMWYSSTLEVIIVLRRLFRVDPNVSNKTPSLISAQIFPLNVLNLITIISYCITRKQMTIRQSASSPPSIILLEKCNKTSKRPVGPAEFLSRV</sequence>
<evidence type="ECO:0000313" key="2">
    <source>
        <dbReference type="EMBL" id="KAL0107087.1"/>
    </source>
</evidence>
<dbReference type="Proteomes" id="UP001430953">
    <property type="component" value="Unassembled WGS sequence"/>
</dbReference>
<reference evidence="2 3" key="1">
    <citation type="submission" date="2023-03" db="EMBL/GenBank/DDBJ databases">
        <title>High recombination rates correlate with genetic variation in Cardiocondyla obscurior ants.</title>
        <authorList>
            <person name="Errbii M."/>
        </authorList>
    </citation>
    <scope>NUCLEOTIDE SEQUENCE [LARGE SCALE GENOMIC DNA]</scope>
    <source>
        <strain evidence="2">Alpha-2009</strain>
        <tissue evidence="2">Whole body</tissue>
    </source>
</reference>
<evidence type="ECO:0000313" key="3">
    <source>
        <dbReference type="Proteomes" id="UP001430953"/>
    </source>
</evidence>
<keyword evidence="1" id="KW-1133">Transmembrane helix</keyword>
<evidence type="ECO:0000256" key="1">
    <source>
        <dbReference type="SAM" id="Phobius"/>
    </source>
</evidence>
<protein>
    <submittedName>
        <fullName evidence="2">Uncharacterized protein</fullName>
    </submittedName>
</protein>
<dbReference type="AlphaFoldDB" id="A0AAW2EVB1"/>
<proteinExistence type="predicted"/>
<organism evidence="2 3">
    <name type="scientific">Cardiocondyla obscurior</name>
    <dbReference type="NCBI Taxonomy" id="286306"/>
    <lineage>
        <taxon>Eukaryota</taxon>
        <taxon>Metazoa</taxon>
        <taxon>Ecdysozoa</taxon>
        <taxon>Arthropoda</taxon>
        <taxon>Hexapoda</taxon>
        <taxon>Insecta</taxon>
        <taxon>Pterygota</taxon>
        <taxon>Neoptera</taxon>
        <taxon>Endopterygota</taxon>
        <taxon>Hymenoptera</taxon>
        <taxon>Apocrita</taxon>
        <taxon>Aculeata</taxon>
        <taxon>Formicoidea</taxon>
        <taxon>Formicidae</taxon>
        <taxon>Myrmicinae</taxon>
        <taxon>Cardiocondyla</taxon>
    </lineage>
</organism>
<dbReference type="EMBL" id="JADYXP020000017">
    <property type="protein sequence ID" value="KAL0107087.1"/>
    <property type="molecule type" value="Genomic_DNA"/>
</dbReference>
<name>A0AAW2EVB1_9HYME</name>
<feature type="transmembrane region" description="Helical" evidence="1">
    <location>
        <begin position="57"/>
        <end position="79"/>
    </location>
</feature>
<feature type="transmembrane region" description="Helical" evidence="1">
    <location>
        <begin position="21"/>
        <end position="45"/>
    </location>
</feature>